<dbReference type="EMBL" id="JBFXLR010000011">
    <property type="protein sequence ID" value="KAL2854797.1"/>
    <property type="molecule type" value="Genomic_DNA"/>
</dbReference>
<dbReference type="Proteomes" id="UP001610444">
    <property type="component" value="Unassembled WGS sequence"/>
</dbReference>
<dbReference type="RefSeq" id="XP_070901661.1">
    <property type="nucleotide sequence ID" value="XM_071045015.1"/>
</dbReference>
<comment type="caution">
    <text evidence="1">The sequence shown here is derived from an EMBL/GenBank/DDBJ whole genome shotgun (WGS) entry which is preliminary data.</text>
</comment>
<dbReference type="GeneID" id="98160179"/>
<accession>A0ABR4KR96</accession>
<name>A0ABR4KR96_9EURO</name>
<reference evidence="1 2" key="1">
    <citation type="submission" date="2024-07" db="EMBL/GenBank/DDBJ databases">
        <title>Section-level genome sequencing and comparative genomics of Aspergillus sections Usti and Cavernicolus.</title>
        <authorList>
            <consortium name="Lawrence Berkeley National Laboratory"/>
            <person name="Nybo J.L."/>
            <person name="Vesth T.C."/>
            <person name="Theobald S."/>
            <person name="Frisvad J.C."/>
            <person name="Larsen T.O."/>
            <person name="Kjaerboelling I."/>
            <person name="Rothschild-Mancinelli K."/>
            <person name="Lyhne E.K."/>
            <person name="Kogle M.E."/>
            <person name="Barry K."/>
            <person name="Clum A."/>
            <person name="Na H."/>
            <person name="Ledsgaard L."/>
            <person name="Lin J."/>
            <person name="Lipzen A."/>
            <person name="Kuo A."/>
            <person name="Riley R."/>
            <person name="Mondo S."/>
            <person name="LaButti K."/>
            <person name="Haridas S."/>
            <person name="Pangalinan J."/>
            <person name="Salamov A.A."/>
            <person name="Simmons B.A."/>
            <person name="Magnuson J.K."/>
            <person name="Chen J."/>
            <person name="Drula E."/>
            <person name="Henrissat B."/>
            <person name="Wiebenga A."/>
            <person name="Lubbers R.J."/>
            <person name="Gomes A.C."/>
            <person name="Macurrencykelacurrency M.R."/>
            <person name="Stajich J."/>
            <person name="Grigoriev I.V."/>
            <person name="Mortensen U.H."/>
            <person name="De vries R.P."/>
            <person name="Baker S.E."/>
            <person name="Andersen M.R."/>
        </authorList>
    </citation>
    <scope>NUCLEOTIDE SEQUENCE [LARGE SCALE GENOMIC DNA]</scope>
    <source>
        <strain evidence="1 2">CBS 756.74</strain>
    </source>
</reference>
<evidence type="ECO:0000313" key="2">
    <source>
        <dbReference type="Proteomes" id="UP001610444"/>
    </source>
</evidence>
<evidence type="ECO:0000313" key="1">
    <source>
        <dbReference type="EMBL" id="KAL2854797.1"/>
    </source>
</evidence>
<gene>
    <name evidence="1" type="ORF">BJX68DRAFT_264691</name>
</gene>
<proteinExistence type="predicted"/>
<protein>
    <submittedName>
        <fullName evidence="1">Uncharacterized protein</fullName>
    </submittedName>
</protein>
<organism evidence="1 2">
    <name type="scientific">Aspergillus pseudodeflectus</name>
    <dbReference type="NCBI Taxonomy" id="176178"/>
    <lineage>
        <taxon>Eukaryota</taxon>
        <taxon>Fungi</taxon>
        <taxon>Dikarya</taxon>
        <taxon>Ascomycota</taxon>
        <taxon>Pezizomycotina</taxon>
        <taxon>Eurotiomycetes</taxon>
        <taxon>Eurotiomycetidae</taxon>
        <taxon>Eurotiales</taxon>
        <taxon>Aspergillaceae</taxon>
        <taxon>Aspergillus</taxon>
        <taxon>Aspergillus subgen. Nidulantes</taxon>
    </lineage>
</organism>
<keyword evidence="2" id="KW-1185">Reference proteome</keyword>
<sequence>MAAAAPIARYDNLDWFLGAYQAAGRQGAGEGGSVGALWAGLLGHAFPTAQNYTQAPEYHNAAGFTDQITIHWRRRGDAQRLSQARFLVTQTKRPSRRRHPSAWNEGRNQLRRYLAQLVRDNQGTASSHYGIVAIGQVARFYKWDTQTGDIQCMHGNIDPDVRRDQAIVRRLLRRIKRRH</sequence>